<dbReference type="SUPFAM" id="SSF53474">
    <property type="entry name" value="alpha/beta-Hydrolases"/>
    <property type="match status" value="1"/>
</dbReference>
<keyword evidence="2" id="KW-0720">Serine protease</keyword>
<evidence type="ECO:0000256" key="2">
    <source>
        <dbReference type="ARBA" id="ARBA00022825"/>
    </source>
</evidence>
<feature type="domain" description="Peptidase S9 prolyl oligopeptidase catalytic" evidence="5">
    <location>
        <begin position="435"/>
        <end position="643"/>
    </location>
</feature>
<dbReference type="Pfam" id="PF07676">
    <property type="entry name" value="PD40"/>
    <property type="match status" value="2"/>
</dbReference>
<keyword evidence="1" id="KW-0378">Hydrolase</keyword>
<evidence type="ECO:0000313" key="6">
    <source>
        <dbReference type="EMBL" id="MBO0416034.1"/>
    </source>
</evidence>
<protein>
    <submittedName>
        <fullName evidence="6">S9 family peptidase</fullName>
    </submittedName>
</protein>
<dbReference type="SUPFAM" id="SSF50993">
    <property type="entry name" value="Peptidase/esterase 'gauge' domain"/>
    <property type="match status" value="1"/>
</dbReference>
<gene>
    <name evidence="6" type="ORF">J1C50_10985</name>
</gene>
<feature type="signal peptide" evidence="4">
    <location>
        <begin position="1"/>
        <end position="20"/>
    </location>
</feature>
<accession>A0ABS3GM93</accession>
<evidence type="ECO:0000256" key="3">
    <source>
        <dbReference type="SAM" id="MobiDB-lite"/>
    </source>
</evidence>
<dbReference type="PANTHER" id="PTHR42776:SF27">
    <property type="entry name" value="DIPEPTIDYL PEPTIDASE FAMILY MEMBER 6"/>
    <property type="match status" value="1"/>
</dbReference>
<organism evidence="6 7">
    <name type="scientific">Chromobacterium haemolyticum</name>
    <dbReference type="NCBI Taxonomy" id="394935"/>
    <lineage>
        <taxon>Bacteria</taxon>
        <taxon>Pseudomonadati</taxon>
        <taxon>Pseudomonadota</taxon>
        <taxon>Betaproteobacteria</taxon>
        <taxon>Neisseriales</taxon>
        <taxon>Chromobacteriaceae</taxon>
        <taxon>Chromobacterium</taxon>
    </lineage>
</organism>
<evidence type="ECO:0000313" key="7">
    <source>
        <dbReference type="Proteomes" id="UP000664349"/>
    </source>
</evidence>
<feature type="compositionally biased region" description="Basic and acidic residues" evidence="3">
    <location>
        <begin position="655"/>
        <end position="668"/>
    </location>
</feature>
<dbReference type="InterPro" id="IPR011042">
    <property type="entry name" value="6-blade_b-propeller_TolB-like"/>
</dbReference>
<feature type="chain" id="PRO_5047368298" evidence="4">
    <location>
        <begin position="21"/>
        <end position="668"/>
    </location>
</feature>
<sequence>MMVRALSAATLMMLSTHGWAASGYSGLGAASVSAEDVARYRAAPLPAELSRKVQNMLDLRAPGAGVLAPDGKALYFSWRVTGVPQVWKLDGPQRFPVQLTGGEDATLIQEVSPDGRWLVLSRDRKGEENPGLYLQAANGGALREVQHKPGVQTQFQFLSKDGQWLYYRSNDERADSYTLYRYRLADGRRERLFGERGAWSIAGHRDDGRLLLQKTLSNASAEFYLWTPDGKPLQPLLGQGETTDYRMDFGLRDGEYLVRTNKFGEYHRLYLWRAGAFQPLTPETRGDVENLNIDREQGRVYYTLSQDGYGKALALDGRRHYRALKLPAFPGAAQVNVVNLSRDGRYVNFSVETDTAPASSHVWDSKSGKLGQWLLPSTPELDTRGFAKASLESYPARDGTPIPMFVRRPARCAATPCPVVVNFHGGPEGQSRAGFSPQAQLFVDAGFIYVQPNVRGSVGYGKSWLDSDNGPRRLQVLSDIEDAALYIRSQWGAAGVAPKVGVMGGSYGGYSTLAAMTIFAGAYDAGVSNVGIANLVSFLQNTAPYRRALRAAEYGELDRDRAALEQLSPINHIDKLRDPLLIIQGVSDPRVPVSEALQMFRAMAGKGVDGGLILFPDEGHGAAKRENQVLQLGHSLWFFQRHLLGQNGGGAAKAGRAEPGEKHESTGA</sequence>
<name>A0ABS3GM93_9NEIS</name>
<keyword evidence="2" id="KW-0645">Protease</keyword>
<keyword evidence="4" id="KW-0732">Signal</keyword>
<dbReference type="PANTHER" id="PTHR42776">
    <property type="entry name" value="SERINE PEPTIDASE S9 FAMILY MEMBER"/>
    <property type="match status" value="1"/>
</dbReference>
<keyword evidence="7" id="KW-1185">Reference proteome</keyword>
<dbReference type="InterPro" id="IPR029058">
    <property type="entry name" value="AB_hydrolase_fold"/>
</dbReference>
<feature type="region of interest" description="Disordered" evidence="3">
    <location>
        <begin position="649"/>
        <end position="668"/>
    </location>
</feature>
<comment type="caution">
    <text evidence="6">The sequence shown here is derived from an EMBL/GenBank/DDBJ whole genome shotgun (WGS) entry which is preliminary data.</text>
</comment>
<evidence type="ECO:0000259" key="5">
    <source>
        <dbReference type="Pfam" id="PF00326"/>
    </source>
</evidence>
<dbReference type="InterPro" id="IPR011659">
    <property type="entry name" value="WD40"/>
</dbReference>
<dbReference type="Gene3D" id="3.40.50.1820">
    <property type="entry name" value="alpha/beta hydrolase"/>
    <property type="match status" value="1"/>
</dbReference>
<dbReference type="Proteomes" id="UP000664349">
    <property type="component" value="Unassembled WGS sequence"/>
</dbReference>
<dbReference type="Pfam" id="PF00326">
    <property type="entry name" value="Peptidase_S9"/>
    <property type="match status" value="1"/>
</dbReference>
<dbReference type="EMBL" id="JAFLRD010000008">
    <property type="protein sequence ID" value="MBO0416034.1"/>
    <property type="molecule type" value="Genomic_DNA"/>
</dbReference>
<reference evidence="6 7" key="1">
    <citation type="submission" date="2021-03" db="EMBL/GenBank/DDBJ databases">
        <title>First Case of infection caused by Chromobacterium haemolyticum derived from water in China.</title>
        <authorList>
            <person name="Chen J."/>
            <person name="Liu C."/>
        </authorList>
    </citation>
    <scope>NUCLEOTIDE SEQUENCE [LARGE SCALE GENOMIC DNA]</scope>
    <source>
        <strain evidence="6 7">WJ-5</strain>
    </source>
</reference>
<dbReference type="Gene3D" id="2.120.10.30">
    <property type="entry name" value="TolB, C-terminal domain"/>
    <property type="match status" value="1"/>
</dbReference>
<dbReference type="InterPro" id="IPR001375">
    <property type="entry name" value="Peptidase_S9_cat"/>
</dbReference>
<proteinExistence type="predicted"/>
<evidence type="ECO:0000256" key="4">
    <source>
        <dbReference type="SAM" id="SignalP"/>
    </source>
</evidence>
<evidence type="ECO:0000256" key="1">
    <source>
        <dbReference type="ARBA" id="ARBA00022801"/>
    </source>
</evidence>